<dbReference type="CDD" id="cd05403">
    <property type="entry name" value="NT_KNTase_like"/>
    <property type="match status" value="1"/>
</dbReference>
<dbReference type="InterPro" id="IPR041633">
    <property type="entry name" value="Polbeta"/>
</dbReference>
<accession>A0A2G9YC70</accession>
<sequence>MAKIKFSKKHISQFKKIGVETIYLFGSRAHGNAGQLSDFDFGVVLENPKTYDQNPLDIYSIMYNILIDVLPKNYLHHRFKTREHEFDLVFLQYAPISLQFAAIKVNEILYQKDQEKRLFYEEYVIKEHADLQYFYDLHSKAILERI</sequence>
<evidence type="ECO:0000313" key="3">
    <source>
        <dbReference type="Proteomes" id="UP000231480"/>
    </source>
</evidence>
<dbReference type="PANTHER" id="PTHR43852:SF4">
    <property type="entry name" value="NUCLEOTIDYLTRANSFERASE"/>
    <property type="match status" value="1"/>
</dbReference>
<proteinExistence type="predicted"/>
<evidence type="ECO:0000313" key="2">
    <source>
        <dbReference type="EMBL" id="PIP16835.1"/>
    </source>
</evidence>
<dbReference type="InterPro" id="IPR052930">
    <property type="entry name" value="TA_antitoxin_MntA"/>
</dbReference>
<comment type="caution">
    <text evidence="2">The sequence shown here is derived from an EMBL/GenBank/DDBJ whole genome shotgun (WGS) entry which is preliminary data.</text>
</comment>
<dbReference type="PANTHER" id="PTHR43852">
    <property type="entry name" value="NUCLEOTIDYLTRANSFERASE"/>
    <property type="match status" value="1"/>
</dbReference>
<organism evidence="2 3">
    <name type="scientific">Candidatus Portnoybacteria bacterium CG23_combo_of_CG06-09_8_20_14_all_37_13</name>
    <dbReference type="NCBI Taxonomy" id="1974819"/>
    <lineage>
        <taxon>Bacteria</taxon>
        <taxon>Candidatus Portnoyibacteriota</taxon>
    </lineage>
</organism>
<protein>
    <recommendedName>
        <fullName evidence="1">Polymerase beta nucleotidyltransferase domain-containing protein</fullName>
    </recommendedName>
</protein>
<dbReference type="Pfam" id="PF18765">
    <property type="entry name" value="Polbeta"/>
    <property type="match status" value="1"/>
</dbReference>
<evidence type="ECO:0000259" key="1">
    <source>
        <dbReference type="Pfam" id="PF18765"/>
    </source>
</evidence>
<gene>
    <name evidence="2" type="ORF">COX44_03205</name>
</gene>
<reference evidence="2 3" key="1">
    <citation type="submission" date="2017-09" db="EMBL/GenBank/DDBJ databases">
        <title>Depth-based differentiation of microbial function through sediment-hosted aquifers and enrichment of novel symbionts in the deep terrestrial subsurface.</title>
        <authorList>
            <person name="Probst A.J."/>
            <person name="Ladd B."/>
            <person name="Jarett J.K."/>
            <person name="Geller-Mcgrath D.E."/>
            <person name="Sieber C.M."/>
            <person name="Emerson J.B."/>
            <person name="Anantharaman K."/>
            <person name="Thomas B.C."/>
            <person name="Malmstrom R."/>
            <person name="Stieglmeier M."/>
            <person name="Klingl A."/>
            <person name="Woyke T."/>
            <person name="Ryan C.M."/>
            <person name="Banfield J.F."/>
        </authorList>
    </citation>
    <scope>NUCLEOTIDE SEQUENCE [LARGE SCALE GENOMIC DNA]</scope>
    <source>
        <strain evidence="2">CG23_combo_of_CG06-09_8_20_14_all_37_13</strain>
    </source>
</reference>
<dbReference type="Proteomes" id="UP000231480">
    <property type="component" value="Unassembled WGS sequence"/>
</dbReference>
<dbReference type="EMBL" id="PCRH01000069">
    <property type="protein sequence ID" value="PIP16835.1"/>
    <property type="molecule type" value="Genomic_DNA"/>
</dbReference>
<feature type="domain" description="Polymerase beta nucleotidyltransferase" evidence="1">
    <location>
        <begin position="15"/>
        <end position="115"/>
    </location>
</feature>
<dbReference type="SUPFAM" id="SSF81301">
    <property type="entry name" value="Nucleotidyltransferase"/>
    <property type="match status" value="1"/>
</dbReference>
<dbReference type="InterPro" id="IPR043519">
    <property type="entry name" value="NT_sf"/>
</dbReference>
<name>A0A2G9YC70_9BACT</name>
<dbReference type="Gene3D" id="3.30.460.10">
    <property type="entry name" value="Beta Polymerase, domain 2"/>
    <property type="match status" value="1"/>
</dbReference>
<dbReference type="AlphaFoldDB" id="A0A2G9YC70"/>